<dbReference type="GO" id="GO:0006893">
    <property type="term" value="P:Golgi to plasma membrane transport"/>
    <property type="evidence" value="ECO:0007669"/>
    <property type="project" value="TreeGrafter"/>
</dbReference>
<dbReference type="Pfam" id="PF09762">
    <property type="entry name" value="CCDC93_CC"/>
    <property type="match status" value="1"/>
</dbReference>
<name>A0A6J1BSB1_MOMCH</name>
<dbReference type="RefSeq" id="XP_022131907.1">
    <property type="nucleotide sequence ID" value="XM_022276215.1"/>
</dbReference>
<organism evidence="3 4">
    <name type="scientific">Momordica charantia</name>
    <name type="common">Bitter gourd</name>
    <name type="synonym">Balsam pear</name>
    <dbReference type="NCBI Taxonomy" id="3673"/>
    <lineage>
        <taxon>Eukaryota</taxon>
        <taxon>Viridiplantae</taxon>
        <taxon>Streptophyta</taxon>
        <taxon>Embryophyta</taxon>
        <taxon>Tracheophyta</taxon>
        <taxon>Spermatophyta</taxon>
        <taxon>Magnoliopsida</taxon>
        <taxon>eudicotyledons</taxon>
        <taxon>Gunneridae</taxon>
        <taxon>Pentapetalae</taxon>
        <taxon>rosids</taxon>
        <taxon>fabids</taxon>
        <taxon>Cucurbitales</taxon>
        <taxon>Cucurbitaceae</taxon>
        <taxon>Momordiceae</taxon>
        <taxon>Momordica</taxon>
    </lineage>
</organism>
<feature type="domain" description="CCDC93 coiled-coil" evidence="2">
    <location>
        <begin position="15"/>
        <end position="298"/>
    </location>
</feature>
<dbReference type="PANTHER" id="PTHR16441:SF0">
    <property type="entry name" value="COILED-COIL DOMAIN-CONTAINING PROTEIN 93"/>
    <property type="match status" value="1"/>
</dbReference>
<evidence type="ECO:0000313" key="3">
    <source>
        <dbReference type="Proteomes" id="UP000504603"/>
    </source>
</evidence>
<dbReference type="PANTHER" id="PTHR16441">
    <property type="entry name" value="FIDIPIDINE"/>
    <property type="match status" value="1"/>
</dbReference>
<protein>
    <submittedName>
        <fullName evidence="4 5">Coiled-coil domain-containing protein 93 isoform X1</fullName>
    </submittedName>
</protein>
<evidence type="ECO:0000313" key="5">
    <source>
        <dbReference type="RefSeq" id="XP_022131908.1"/>
    </source>
</evidence>
<dbReference type="Proteomes" id="UP000504603">
    <property type="component" value="Unplaced"/>
</dbReference>
<dbReference type="InterPro" id="IPR019159">
    <property type="entry name" value="CCDC93_CC"/>
</dbReference>
<keyword evidence="3" id="KW-1185">Reference proteome</keyword>
<dbReference type="KEGG" id="mcha:111004933"/>
<gene>
    <name evidence="4 5" type="primary">LOC111004933</name>
</gene>
<dbReference type="InterPro" id="IPR039116">
    <property type="entry name" value="CCDC93"/>
</dbReference>
<dbReference type="RefSeq" id="XP_022131908.1">
    <property type="nucleotide sequence ID" value="XM_022276216.1"/>
</dbReference>
<feature type="coiled-coil region" evidence="1">
    <location>
        <begin position="125"/>
        <end position="152"/>
    </location>
</feature>
<keyword evidence="1" id="KW-0175">Coiled coil</keyword>
<proteinExistence type="predicted"/>
<evidence type="ECO:0000313" key="4">
    <source>
        <dbReference type="RefSeq" id="XP_022131907.1"/>
    </source>
</evidence>
<reference evidence="4 5" key="1">
    <citation type="submission" date="2025-04" db="UniProtKB">
        <authorList>
            <consortium name="RefSeq"/>
        </authorList>
    </citation>
    <scope>IDENTIFICATION</scope>
    <source>
        <strain evidence="4 5">OHB3-1</strain>
    </source>
</reference>
<evidence type="ECO:0000259" key="2">
    <source>
        <dbReference type="Pfam" id="PF09762"/>
    </source>
</evidence>
<sequence length="303" mass="35101">MSEESKSQRTCTELSIEEKECLQPLQVDSNNEGVSMKMSKEGSDELNQKKVTVVKDLQLLRERFIKADADHVVQNLMSCSKTLEDLEKQESKFLHTCNAKRYKLQDEIIELEGRLTEDHDCSSLLDSLDHLISESQEELNSVKKELASRLRETLALKRLLDDVPTQTELIQYERRFSELYINIQDKLRQTRRYYATYNAHLEIKDLMLKETSLLKSISSQFQDAITSPTSQMKLIDSMEGILKGILQKLDKVDLSREAEQQACNALKEKYSAATSEQRRCYTLLKAFQEECVKNERLRTENST</sequence>
<evidence type="ECO:0000256" key="1">
    <source>
        <dbReference type="SAM" id="Coils"/>
    </source>
</evidence>
<dbReference type="GeneID" id="111004933"/>
<dbReference type="OrthoDB" id="16092at2759"/>
<dbReference type="AlphaFoldDB" id="A0A6J1BSB1"/>
<accession>A0A6J1BSB1</accession>